<comment type="similarity">
    <text evidence="1">Belongs to the peptidase S33 family.</text>
</comment>
<organism evidence="5 6">
    <name type="scientific">Glycomyces sambucus</name>
    <dbReference type="NCBI Taxonomy" id="380244"/>
    <lineage>
        <taxon>Bacteria</taxon>
        <taxon>Bacillati</taxon>
        <taxon>Actinomycetota</taxon>
        <taxon>Actinomycetes</taxon>
        <taxon>Glycomycetales</taxon>
        <taxon>Glycomycetaceae</taxon>
        <taxon>Glycomyces</taxon>
    </lineage>
</organism>
<dbReference type="InterPro" id="IPR000639">
    <property type="entry name" value="Epox_hydrolase-like"/>
</dbReference>
<evidence type="ECO:0000256" key="2">
    <source>
        <dbReference type="ARBA" id="ARBA00022797"/>
    </source>
</evidence>
<gene>
    <name evidence="5" type="ORF">SAMN05216298_1251</name>
</gene>
<dbReference type="SUPFAM" id="SSF53474">
    <property type="entry name" value="alpha/beta-Hydrolases"/>
    <property type="match status" value="1"/>
</dbReference>
<keyword evidence="3" id="KW-0378">Hydrolase</keyword>
<sequence length="361" mass="40205">MSNEHRIERFTVDIADADLKDLQERLSRVRFADQIPGSYGVSTDRVRHLVEYWRDGYDWRAWEARLNAHPQFTTEIDGQNVHFIHARSEREDAFPLILTHGWPGSVAEFLDVVEPLTAAGFHLVIPSIPGFGFSGPTAEAGWDNGRVARAWAELMARLGYTRYGAVGNDAGSMISPELGRTDPDHVAGVHVTQVFSFPSGDPAEFEGLEPRDYATLETLDHFMKHKSAFNTLHSQQPQTLAHALTDSPAGLLGWNAQLLDETVDDDFVLTNVAIYWFTGTAGSSTRLYYENAQAEPATEPTTTPLALAGASGDFHGIRNFAQRDHADIRSWNVYEQDSHYLHHAIPAEITADIAAFFDTLR</sequence>
<protein>
    <submittedName>
        <fullName evidence="5">Pimeloyl-ACP methyl ester carboxylesterase</fullName>
    </submittedName>
</protein>
<evidence type="ECO:0000313" key="6">
    <source>
        <dbReference type="Proteomes" id="UP000198662"/>
    </source>
</evidence>
<feature type="domain" description="Epoxide hydrolase N-terminal" evidence="4">
    <location>
        <begin position="7"/>
        <end position="109"/>
    </location>
</feature>
<evidence type="ECO:0000259" key="4">
    <source>
        <dbReference type="Pfam" id="PF06441"/>
    </source>
</evidence>
<dbReference type="PRINTS" id="PR00412">
    <property type="entry name" value="EPOXHYDRLASE"/>
</dbReference>
<dbReference type="Proteomes" id="UP000198662">
    <property type="component" value="Unassembled WGS sequence"/>
</dbReference>
<dbReference type="PIRSF" id="PIRSF001112">
    <property type="entry name" value="Epoxide_hydrolase"/>
    <property type="match status" value="1"/>
</dbReference>
<dbReference type="RefSeq" id="WP_091044452.1">
    <property type="nucleotide sequence ID" value="NZ_FNGF01000001.1"/>
</dbReference>
<dbReference type="Gene3D" id="3.40.50.1820">
    <property type="entry name" value="alpha/beta hydrolase"/>
    <property type="match status" value="1"/>
</dbReference>
<proteinExistence type="inferred from homology"/>
<dbReference type="AlphaFoldDB" id="A0A1G9E232"/>
<evidence type="ECO:0000256" key="3">
    <source>
        <dbReference type="ARBA" id="ARBA00022801"/>
    </source>
</evidence>
<dbReference type="PANTHER" id="PTHR21661:SF35">
    <property type="entry name" value="EPOXIDE HYDROLASE"/>
    <property type="match status" value="1"/>
</dbReference>
<name>A0A1G9E232_9ACTN</name>
<dbReference type="OrthoDB" id="4654311at2"/>
<evidence type="ECO:0000256" key="1">
    <source>
        <dbReference type="ARBA" id="ARBA00010088"/>
    </source>
</evidence>
<reference evidence="6" key="1">
    <citation type="submission" date="2016-10" db="EMBL/GenBank/DDBJ databases">
        <authorList>
            <person name="Varghese N."/>
            <person name="Submissions S."/>
        </authorList>
    </citation>
    <scope>NUCLEOTIDE SEQUENCE [LARGE SCALE GENOMIC DNA]</scope>
    <source>
        <strain evidence="6">CGMCC 4.3147</strain>
    </source>
</reference>
<dbReference type="InterPro" id="IPR029058">
    <property type="entry name" value="AB_hydrolase_fold"/>
</dbReference>
<dbReference type="PANTHER" id="PTHR21661">
    <property type="entry name" value="EPOXIDE HYDROLASE 1-RELATED"/>
    <property type="match status" value="1"/>
</dbReference>
<accession>A0A1G9E232</accession>
<evidence type="ECO:0000313" key="5">
    <source>
        <dbReference type="EMBL" id="SDK70191.1"/>
    </source>
</evidence>
<dbReference type="EMBL" id="FNGF01000001">
    <property type="protein sequence ID" value="SDK70191.1"/>
    <property type="molecule type" value="Genomic_DNA"/>
</dbReference>
<dbReference type="GO" id="GO:0097176">
    <property type="term" value="P:epoxide metabolic process"/>
    <property type="evidence" value="ECO:0007669"/>
    <property type="project" value="TreeGrafter"/>
</dbReference>
<keyword evidence="2" id="KW-0058">Aromatic hydrocarbons catabolism</keyword>
<dbReference type="InterPro" id="IPR016292">
    <property type="entry name" value="Epoxide_hydrolase"/>
</dbReference>
<dbReference type="Pfam" id="PF06441">
    <property type="entry name" value="EHN"/>
    <property type="match status" value="1"/>
</dbReference>
<dbReference type="STRING" id="380244.SAMN05216298_1251"/>
<dbReference type="GO" id="GO:0004301">
    <property type="term" value="F:epoxide hydrolase activity"/>
    <property type="evidence" value="ECO:0007669"/>
    <property type="project" value="TreeGrafter"/>
</dbReference>
<dbReference type="InterPro" id="IPR010497">
    <property type="entry name" value="Epoxide_hydro_N"/>
</dbReference>
<keyword evidence="6" id="KW-1185">Reference proteome</keyword>